<organism evidence="4 5">
    <name type="scientific">Ricinus communis</name>
    <name type="common">Castor bean</name>
    <dbReference type="NCBI Taxonomy" id="3988"/>
    <lineage>
        <taxon>Eukaryota</taxon>
        <taxon>Viridiplantae</taxon>
        <taxon>Streptophyta</taxon>
        <taxon>Embryophyta</taxon>
        <taxon>Tracheophyta</taxon>
        <taxon>Spermatophyta</taxon>
        <taxon>Magnoliopsida</taxon>
        <taxon>eudicotyledons</taxon>
        <taxon>Gunneridae</taxon>
        <taxon>Pentapetalae</taxon>
        <taxon>rosids</taxon>
        <taxon>fabids</taxon>
        <taxon>Malpighiales</taxon>
        <taxon>Euphorbiaceae</taxon>
        <taxon>Acalyphoideae</taxon>
        <taxon>Acalypheae</taxon>
        <taxon>Ricinus</taxon>
    </lineage>
</organism>
<keyword evidence="5" id="KW-1185">Reference proteome</keyword>
<dbReference type="Gene3D" id="3.40.50.200">
    <property type="entry name" value="Peptidase S8/S53 domain"/>
    <property type="match status" value="1"/>
</dbReference>
<dbReference type="AlphaFoldDB" id="B9S3B8"/>
<dbReference type="EMBL" id="EQ973857">
    <property type="protein sequence ID" value="EEF41900.1"/>
    <property type="molecule type" value="Genomic_DNA"/>
</dbReference>
<gene>
    <name evidence="4" type="ORF">RCOM_0732030</name>
</gene>
<dbReference type="Gene3D" id="3.50.30.30">
    <property type="match status" value="1"/>
</dbReference>
<dbReference type="Proteomes" id="UP000008311">
    <property type="component" value="Unassembled WGS sequence"/>
</dbReference>
<protein>
    <submittedName>
        <fullName evidence="4">Uncharacterized protein</fullName>
    </submittedName>
</protein>
<evidence type="ECO:0000256" key="3">
    <source>
        <dbReference type="ARBA" id="ARBA00022729"/>
    </source>
</evidence>
<dbReference type="STRING" id="3988.B9S3B8"/>
<dbReference type="GO" id="GO:0006508">
    <property type="term" value="P:proteolysis"/>
    <property type="evidence" value="ECO:0007669"/>
    <property type="project" value="InterPro"/>
</dbReference>
<proteinExistence type="inferred from homology"/>
<dbReference type="SUPFAM" id="SSF52743">
    <property type="entry name" value="Subtilisin-like"/>
    <property type="match status" value="1"/>
</dbReference>
<dbReference type="InterPro" id="IPR045051">
    <property type="entry name" value="SBT"/>
</dbReference>
<dbReference type="CDD" id="cd02120">
    <property type="entry name" value="PA_subtilisin_like"/>
    <property type="match status" value="1"/>
</dbReference>
<dbReference type="GO" id="GO:0004252">
    <property type="term" value="F:serine-type endopeptidase activity"/>
    <property type="evidence" value="ECO:0007669"/>
    <property type="project" value="InterPro"/>
</dbReference>
<sequence length="132" mass="13976">MEKGILTVQWAENSGCAAGTVSSVAPWLLTVGASNTDHKFIDKVVLGNGFVLNGLSVNSFTLNGTMFPVVYGQDVSRQCTELNSKSCTEGCVDKNLVKGKIVINDSFGGINEAYKAGALGAVGKPYSEYFEK</sequence>
<evidence type="ECO:0000313" key="5">
    <source>
        <dbReference type="Proteomes" id="UP000008311"/>
    </source>
</evidence>
<evidence type="ECO:0000313" key="4">
    <source>
        <dbReference type="EMBL" id="EEF41900.1"/>
    </source>
</evidence>
<reference evidence="5" key="1">
    <citation type="journal article" date="2010" name="Nat. Biotechnol.">
        <title>Draft genome sequence of the oilseed species Ricinus communis.</title>
        <authorList>
            <person name="Chan A.P."/>
            <person name="Crabtree J."/>
            <person name="Zhao Q."/>
            <person name="Lorenzi H."/>
            <person name="Orvis J."/>
            <person name="Puiu D."/>
            <person name="Melake-Berhan A."/>
            <person name="Jones K.M."/>
            <person name="Redman J."/>
            <person name="Chen G."/>
            <person name="Cahoon E.B."/>
            <person name="Gedil M."/>
            <person name="Stanke M."/>
            <person name="Haas B.J."/>
            <person name="Wortman J.R."/>
            <person name="Fraser-Liggett C.M."/>
            <person name="Ravel J."/>
            <person name="Rabinowicz P.D."/>
        </authorList>
    </citation>
    <scope>NUCLEOTIDE SEQUENCE [LARGE SCALE GENOMIC DNA]</scope>
    <source>
        <strain evidence="5">cv. Hale</strain>
    </source>
</reference>
<dbReference type="InterPro" id="IPR036852">
    <property type="entry name" value="Peptidase_S8/S53_dom_sf"/>
</dbReference>
<dbReference type="InParanoid" id="B9S3B8"/>
<comment type="subcellular location">
    <subcellularLocation>
        <location evidence="1">Secreted</location>
    </subcellularLocation>
</comment>
<keyword evidence="3" id="KW-0732">Signal</keyword>
<dbReference type="eggNOG" id="ENOG502QRA7">
    <property type="taxonomic scope" value="Eukaryota"/>
</dbReference>
<name>B9S3B8_RICCO</name>
<comment type="similarity">
    <text evidence="2">Belongs to the peptidase S8 family.</text>
</comment>
<accession>B9S3B8</accession>
<evidence type="ECO:0000256" key="1">
    <source>
        <dbReference type="ARBA" id="ARBA00004613"/>
    </source>
</evidence>
<dbReference type="PANTHER" id="PTHR10795">
    <property type="entry name" value="PROPROTEIN CONVERTASE SUBTILISIN/KEXIN"/>
    <property type="match status" value="1"/>
</dbReference>
<dbReference type="GO" id="GO:0005576">
    <property type="term" value="C:extracellular region"/>
    <property type="evidence" value="ECO:0007669"/>
    <property type="project" value="UniProtKB-SubCell"/>
</dbReference>
<evidence type="ECO:0000256" key="2">
    <source>
        <dbReference type="ARBA" id="ARBA00011073"/>
    </source>
</evidence>